<keyword evidence="1" id="KW-1133">Transmembrane helix</keyword>
<name>A0A8E2AJX1_9APHY</name>
<gene>
    <name evidence="2" type="ORF">OBBRIDRAFT_798034</name>
</gene>
<evidence type="ECO:0000313" key="3">
    <source>
        <dbReference type="Proteomes" id="UP000250043"/>
    </source>
</evidence>
<feature type="transmembrane region" description="Helical" evidence="1">
    <location>
        <begin position="95"/>
        <end position="120"/>
    </location>
</feature>
<dbReference type="Proteomes" id="UP000250043">
    <property type="component" value="Unassembled WGS sequence"/>
</dbReference>
<dbReference type="EMBL" id="KV722576">
    <property type="protein sequence ID" value="OCH85568.1"/>
    <property type="molecule type" value="Genomic_DNA"/>
</dbReference>
<keyword evidence="1" id="KW-0472">Membrane</keyword>
<keyword evidence="1" id="KW-0812">Transmembrane</keyword>
<organism evidence="2 3">
    <name type="scientific">Obba rivulosa</name>
    <dbReference type="NCBI Taxonomy" id="1052685"/>
    <lineage>
        <taxon>Eukaryota</taxon>
        <taxon>Fungi</taxon>
        <taxon>Dikarya</taxon>
        <taxon>Basidiomycota</taxon>
        <taxon>Agaricomycotina</taxon>
        <taxon>Agaricomycetes</taxon>
        <taxon>Polyporales</taxon>
        <taxon>Gelatoporiaceae</taxon>
        <taxon>Obba</taxon>
    </lineage>
</organism>
<dbReference type="AlphaFoldDB" id="A0A8E2AJX1"/>
<accession>A0A8E2AJX1</accession>
<protein>
    <submittedName>
        <fullName evidence="2">Uncharacterized protein</fullName>
    </submittedName>
</protein>
<keyword evidence="3" id="KW-1185">Reference proteome</keyword>
<dbReference type="OrthoDB" id="5211809at2759"/>
<proteinExistence type="predicted"/>
<evidence type="ECO:0000313" key="2">
    <source>
        <dbReference type="EMBL" id="OCH85568.1"/>
    </source>
</evidence>
<sequence length="217" mass="23603">MELDSSQHHTSEYAEKPAIATPSLSMGHLCSEAGPSSATPPYGDIPWEPPSICLVLSTSFGVATGFAAFCVFITWFNRQAATLLMRPLYSVYPRIVASMVMGGISGTISIMPFVVVVIGFHWALKVNIRTSEDASTVSLRDAFRIVLIDARDAARLGIVLGPIMALLMDQPASDAFNAMSGGQLAATFVNLRIFWAWKSVLGRLFLGWEEREVTEKS</sequence>
<feature type="transmembrane region" description="Helical" evidence="1">
    <location>
        <begin position="52"/>
        <end position="75"/>
    </location>
</feature>
<reference evidence="2 3" key="1">
    <citation type="submission" date="2016-07" db="EMBL/GenBank/DDBJ databases">
        <title>Draft genome of the white-rot fungus Obba rivulosa 3A-2.</title>
        <authorList>
            <consortium name="DOE Joint Genome Institute"/>
            <person name="Miettinen O."/>
            <person name="Riley R."/>
            <person name="Acob R."/>
            <person name="Barry K."/>
            <person name="Cullen D."/>
            <person name="De Vries R."/>
            <person name="Hainaut M."/>
            <person name="Hatakka A."/>
            <person name="Henrissat B."/>
            <person name="Hilden K."/>
            <person name="Kuo R."/>
            <person name="Labutti K."/>
            <person name="Lipzen A."/>
            <person name="Makela M.R."/>
            <person name="Sandor L."/>
            <person name="Spatafora J.W."/>
            <person name="Grigoriev I.V."/>
            <person name="Hibbett D.S."/>
        </authorList>
    </citation>
    <scope>NUCLEOTIDE SEQUENCE [LARGE SCALE GENOMIC DNA]</scope>
    <source>
        <strain evidence="2 3">3A-2</strain>
    </source>
</reference>
<evidence type="ECO:0000256" key="1">
    <source>
        <dbReference type="SAM" id="Phobius"/>
    </source>
</evidence>